<sequence>MALQYSQSVDDTPAYCYVPGKAWLVFFSISCPSERFGFSRKLFSLEEFLRSYSLSQARVPYFNLKSQLR</sequence>
<accession>A0ABD1ZH47</accession>
<keyword evidence="2" id="KW-1185">Reference proteome</keyword>
<dbReference type="Proteomes" id="UP001605036">
    <property type="component" value="Unassembled WGS sequence"/>
</dbReference>
<comment type="caution">
    <text evidence="1">The sequence shown here is derived from an EMBL/GenBank/DDBJ whole genome shotgun (WGS) entry which is preliminary data.</text>
</comment>
<protein>
    <submittedName>
        <fullName evidence="1">Uncharacterized protein</fullName>
    </submittedName>
</protein>
<dbReference type="EMBL" id="JBHFFA010000001">
    <property type="protein sequence ID" value="KAL2650703.1"/>
    <property type="molecule type" value="Genomic_DNA"/>
</dbReference>
<dbReference type="AlphaFoldDB" id="A0ABD1ZH47"/>
<proteinExistence type="predicted"/>
<evidence type="ECO:0000313" key="1">
    <source>
        <dbReference type="EMBL" id="KAL2650703.1"/>
    </source>
</evidence>
<reference evidence="1 2" key="1">
    <citation type="submission" date="2024-09" db="EMBL/GenBank/DDBJ databases">
        <title>Chromosome-scale assembly of Riccia fluitans.</title>
        <authorList>
            <person name="Paukszto L."/>
            <person name="Sawicki J."/>
            <person name="Karawczyk K."/>
            <person name="Piernik-Szablinska J."/>
            <person name="Szczecinska M."/>
            <person name="Mazdziarz M."/>
        </authorList>
    </citation>
    <scope>NUCLEOTIDE SEQUENCE [LARGE SCALE GENOMIC DNA]</scope>
    <source>
        <strain evidence="1">Rf_01</strain>
        <tissue evidence="1">Aerial parts of the thallus</tissue>
    </source>
</reference>
<name>A0ABD1ZH47_9MARC</name>
<organism evidence="1 2">
    <name type="scientific">Riccia fluitans</name>
    <dbReference type="NCBI Taxonomy" id="41844"/>
    <lineage>
        <taxon>Eukaryota</taxon>
        <taxon>Viridiplantae</taxon>
        <taxon>Streptophyta</taxon>
        <taxon>Embryophyta</taxon>
        <taxon>Marchantiophyta</taxon>
        <taxon>Marchantiopsida</taxon>
        <taxon>Marchantiidae</taxon>
        <taxon>Marchantiales</taxon>
        <taxon>Ricciaceae</taxon>
        <taxon>Riccia</taxon>
    </lineage>
</organism>
<gene>
    <name evidence="1" type="ORF">R1flu_018831</name>
</gene>
<evidence type="ECO:0000313" key="2">
    <source>
        <dbReference type="Proteomes" id="UP001605036"/>
    </source>
</evidence>